<dbReference type="AlphaFoldDB" id="A0A927H4H9"/>
<gene>
    <name evidence="1" type="ORF">IDH41_04960</name>
</gene>
<organism evidence="1 2">
    <name type="scientific">Paenibacillus arenilitoris</name>
    <dbReference type="NCBI Taxonomy" id="2772299"/>
    <lineage>
        <taxon>Bacteria</taxon>
        <taxon>Bacillati</taxon>
        <taxon>Bacillota</taxon>
        <taxon>Bacilli</taxon>
        <taxon>Bacillales</taxon>
        <taxon>Paenibacillaceae</taxon>
        <taxon>Paenibacillus</taxon>
    </lineage>
</organism>
<evidence type="ECO:0000313" key="2">
    <source>
        <dbReference type="Proteomes" id="UP000632125"/>
    </source>
</evidence>
<keyword evidence="2" id="KW-1185">Reference proteome</keyword>
<name>A0A927H4H9_9BACL</name>
<reference evidence="1" key="1">
    <citation type="submission" date="2020-09" db="EMBL/GenBank/DDBJ databases">
        <title>A novel bacterium of genus Paenibacillus, isolated from South China Sea.</title>
        <authorList>
            <person name="Huang H."/>
            <person name="Mo K."/>
            <person name="Hu Y."/>
        </authorList>
    </citation>
    <scope>NUCLEOTIDE SEQUENCE</scope>
    <source>
        <strain evidence="1">IB182493</strain>
    </source>
</reference>
<evidence type="ECO:0000313" key="1">
    <source>
        <dbReference type="EMBL" id="MBD2867920.1"/>
    </source>
</evidence>
<dbReference type="Proteomes" id="UP000632125">
    <property type="component" value="Unassembled WGS sequence"/>
</dbReference>
<accession>A0A927H4H9</accession>
<dbReference type="InterPro" id="IPR021257">
    <property type="entry name" value="DUF2809"/>
</dbReference>
<dbReference type="Pfam" id="PF10990">
    <property type="entry name" value="DUF2809"/>
    <property type="match status" value="1"/>
</dbReference>
<sequence>MADGGLFFVSCQYRKKVTRLKERIRYAAAALAVMALGFCSREFAERLPAFFAEHAGDALWAAMVYFIVRTLFARKGLIWSGHVSVIFCFGIEFSQLYQAEWIAGIRSTRLGALVLGTGFVAIDLARYAAGIGLAMLADKWPSGRLQTRA</sequence>
<dbReference type="EMBL" id="JACXIY010000006">
    <property type="protein sequence ID" value="MBD2867920.1"/>
    <property type="molecule type" value="Genomic_DNA"/>
</dbReference>
<proteinExistence type="predicted"/>
<protein>
    <submittedName>
        <fullName evidence="1">DUF2809 domain-containing protein</fullName>
    </submittedName>
</protein>
<comment type="caution">
    <text evidence="1">The sequence shown here is derived from an EMBL/GenBank/DDBJ whole genome shotgun (WGS) entry which is preliminary data.</text>
</comment>